<dbReference type="STRING" id="388357.GCA_001580365_03859"/>
<comment type="caution">
    <text evidence="1">The sequence shown here is derived from an EMBL/GenBank/DDBJ whole genome shotgun (WGS) entry which is preliminary data.</text>
</comment>
<keyword evidence="2" id="KW-1185">Reference proteome</keyword>
<sequence>MSKIQEVHHGGLTPSALGKFVTVQYHHGESVAGTLVSYEYRHVSTHTNVRIPVVAFDMLIGDQRMHFECDPHHSGSSRGLVTFQVRMEDE</sequence>
<dbReference type="AlphaFoldDB" id="A0A512IID8"/>
<organism evidence="1 2">
    <name type="scientific">Kocuria turfanensis</name>
    <dbReference type="NCBI Taxonomy" id="388357"/>
    <lineage>
        <taxon>Bacteria</taxon>
        <taxon>Bacillati</taxon>
        <taxon>Actinomycetota</taxon>
        <taxon>Actinomycetes</taxon>
        <taxon>Micrococcales</taxon>
        <taxon>Micrococcaceae</taxon>
        <taxon>Kocuria</taxon>
    </lineage>
</organism>
<name>A0A512IID8_9MICC</name>
<gene>
    <name evidence="1" type="ORF">KTU01_35310</name>
</gene>
<dbReference type="EMBL" id="BJZS01000125">
    <property type="protein sequence ID" value="GEO97408.1"/>
    <property type="molecule type" value="Genomic_DNA"/>
</dbReference>
<reference evidence="1 2" key="1">
    <citation type="submission" date="2019-07" db="EMBL/GenBank/DDBJ databases">
        <title>Whole genome shotgun sequence of Kocuria turfanensis NBRC 107627.</title>
        <authorList>
            <person name="Hosoyama A."/>
            <person name="Uohara A."/>
            <person name="Ohji S."/>
            <person name="Ichikawa N."/>
        </authorList>
    </citation>
    <scope>NUCLEOTIDE SEQUENCE [LARGE SCALE GENOMIC DNA]</scope>
    <source>
        <strain evidence="1 2">NBRC 107627</strain>
    </source>
</reference>
<dbReference type="Proteomes" id="UP000321103">
    <property type="component" value="Unassembled WGS sequence"/>
</dbReference>
<evidence type="ECO:0000313" key="2">
    <source>
        <dbReference type="Proteomes" id="UP000321103"/>
    </source>
</evidence>
<accession>A0A512IID8</accession>
<proteinExistence type="predicted"/>
<evidence type="ECO:0000313" key="1">
    <source>
        <dbReference type="EMBL" id="GEO97408.1"/>
    </source>
</evidence>
<protein>
    <submittedName>
        <fullName evidence="1">Uncharacterized protein</fullName>
    </submittedName>
</protein>